<sequence length="160" mass="19139">MEIFCLLKRRLNQIRQNWWKKMNQLLMLEEGSFQEKNAMQRRFQTVNPMHKSLLHAYNRANIGPAKTYHLLKEQYGSYENTLIKDSNAHVFIDNFKRKQEVNSSFNYAYEVDGKGQLKYIFWAYGKIIHCLGNVVSFDTTYESDTPYDFEDTWKSIMIEL</sequence>
<dbReference type="AlphaFoldDB" id="A0A371H550"/>
<evidence type="ECO:0000313" key="1">
    <source>
        <dbReference type="EMBL" id="RDX97793.1"/>
    </source>
</evidence>
<gene>
    <name evidence="1" type="ORF">CR513_19388</name>
</gene>
<dbReference type="PANTHER" id="PTHR47718:SF18">
    <property type="entry name" value="PROTEIN FAR1-RELATED SEQUENCE 5-LIKE"/>
    <property type="match status" value="1"/>
</dbReference>
<name>A0A371H550_MUCPR</name>
<accession>A0A371H550</accession>
<dbReference type="OrthoDB" id="2402896at2759"/>
<dbReference type="EMBL" id="QJKJ01003570">
    <property type="protein sequence ID" value="RDX97793.1"/>
    <property type="molecule type" value="Genomic_DNA"/>
</dbReference>
<evidence type="ECO:0000313" key="2">
    <source>
        <dbReference type="Proteomes" id="UP000257109"/>
    </source>
</evidence>
<organism evidence="1 2">
    <name type="scientific">Mucuna pruriens</name>
    <name type="common">Velvet bean</name>
    <name type="synonym">Dolichos pruriens</name>
    <dbReference type="NCBI Taxonomy" id="157652"/>
    <lineage>
        <taxon>Eukaryota</taxon>
        <taxon>Viridiplantae</taxon>
        <taxon>Streptophyta</taxon>
        <taxon>Embryophyta</taxon>
        <taxon>Tracheophyta</taxon>
        <taxon>Spermatophyta</taxon>
        <taxon>Magnoliopsida</taxon>
        <taxon>eudicotyledons</taxon>
        <taxon>Gunneridae</taxon>
        <taxon>Pentapetalae</taxon>
        <taxon>rosids</taxon>
        <taxon>fabids</taxon>
        <taxon>Fabales</taxon>
        <taxon>Fabaceae</taxon>
        <taxon>Papilionoideae</taxon>
        <taxon>50 kb inversion clade</taxon>
        <taxon>NPAAA clade</taxon>
        <taxon>indigoferoid/millettioid clade</taxon>
        <taxon>Phaseoleae</taxon>
        <taxon>Mucuna</taxon>
    </lineage>
</organism>
<comment type="caution">
    <text evidence="1">The sequence shown here is derived from an EMBL/GenBank/DDBJ whole genome shotgun (WGS) entry which is preliminary data.</text>
</comment>
<protein>
    <recommendedName>
        <fullName evidence="3">Protein FAR1-RELATED SEQUENCE</fullName>
    </recommendedName>
</protein>
<proteinExistence type="predicted"/>
<reference evidence="1" key="1">
    <citation type="submission" date="2018-05" db="EMBL/GenBank/DDBJ databases">
        <title>Draft genome of Mucuna pruriens seed.</title>
        <authorList>
            <person name="Nnadi N.E."/>
            <person name="Vos R."/>
            <person name="Hasami M.H."/>
            <person name="Devisetty U.K."/>
            <person name="Aguiy J.C."/>
        </authorList>
    </citation>
    <scope>NUCLEOTIDE SEQUENCE [LARGE SCALE GENOMIC DNA]</scope>
    <source>
        <strain evidence="1">JCA_2017</strain>
    </source>
</reference>
<dbReference type="PANTHER" id="PTHR47718">
    <property type="entry name" value="OS01G0519700 PROTEIN"/>
    <property type="match status" value="1"/>
</dbReference>
<feature type="non-terminal residue" evidence="1">
    <location>
        <position position="1"/>
    </location>
</feature>
<dbReference type="Proteomes" id="UP000257109">
    <property type="component" value="Unassembled WGS sequence"/>
</dbReference>
<evidence type="ECO:0008006" key="3">
    <source>
        <dbReference type="Google" id="ProtNLM"/>
    </source>
</evidence>
<keyword evidence="2" id="KW-1185">Reference proteome</keyword>